<dbReference type="EMBL" id="JACGWJ010000027">
    <property type="protein sequence ID" value="KAL0308821.1"/>
    <property type="molecule type" value="Genomic_DNA"/>
</dbReference>
<sequence length="148" mass="16134">MGRNFIFPSYNTWRLEQDPRGIEAPPRAPISMSSRQCLEQPQLAGPRLASPLPARGSASSWVVGGWRDPPLSSRRCLEHWGGGETPFTTSSTPAPPLQRPPARGEHPGLEVASSSPRAGLGEVPSSSRRCLKHPQLEALFTSRHGRTH</sequence>
<gene>
    <name evidence="2" type="ORF">Sradi_5824400</name>
</gene>
<proteinExistence type="predicted"/>
<accession>A0AAW2KPM3</accession>
<name>A0AAW2KPM3_SESRA</name>
<comment type="caution">
    <text evidence="2">The sequence shown here is derived from an EMBL/GenBank/DDBJ whole genome shotgun (WGS) entry which is preliminary data.</text>
</comment>
<feature type="region of interest" description="Disordered" evidence="1">
    <location>
        <begin position="18"/>
        <end position="129"/>
    </location>
</feature>
<protein>
    <submittedName>
        <fullName evidence="2">Uncharacterized protein</fullName>
    </submittedName>
</protein>
<reference evidence="2" key="2">
    <citation type="journal article" date="2024" name="Plant">
        <title>Genomic evolution and insights into agronomic trait innovations of Sesamum species.</title>
        <authorList>
            <person name="Miao H."/>
            <person name="Wang L."/>
            <person name="Qu L."/>
            <person name="Liu H."/>
            <person name="Sun Y."/>
            <person name="Le M."/>
            <person name="Wang Q."/>
            <person name="Wei S."/>
            <person name="Zheng Y."/>
            <person name="Lin W."/>
            <person name="Duan Y."/>
            <person name="Cao H."/>
            <person name="Xiong S."/>
            <person name="Wang X."/>
            <person name="Wei L."/>
            <person name="Li C."/>
            <person name="Ma Q."/>
            <person name="Ju M."/>
            <person name="Zhao R."/>
            <person name="Li G."/>
            <person name="Mu C."/>
            <person name="Tian Q."/>
            <person name="Mei H."/>
            <person name="Zhang T."/>
            <person name="Gao T."/>
            <person name="Zhang H."/>
        </authorList>
    </citation>
    <scope>NUCLEOTIDE SEQUENCE</scope>
    <source>
        <strain evidence="2">G02</strain>
    </source>
</reference>
<reference evidence="2" key="1">
    <citation type="submission" date="2020-06" db="EMBL/GenBank/DDBJ databases">
        <authorList>
            <person name="Li T."/>
            <person name="Hu X."/>
            <person name="Zhang T."/>
            <person name="Song X."/>
            <person name="Zhang H."/>
            <person name="Dai N."/>
            <person name="Sheng W."/>
            <person name="Hou X."/>
            <person name="Wei L."/>
        </authorList>
    </citation>
    <scope>NUCLEOTIDE SEQUENCE</scope>
    <source>
        <strain evidence="2">G02</strain>
        <tissue evidence="2">Leaf</tissue>
    </source>
</reference>
<evidence type="ECO:0000256" key="1">
    <source>
        <dbReference type="SAM" id="MobiDB-lite"/>
    </source>
</evidence>
<organism evidence="2">
    <name type="scientific">Sesamum radiatum</name>
    <name type="common">Black benniseed</name>
    <dbReference type="NCBI Taxonomy" id="300843"/>
    <lineage>
        <taxon>Eukaryota</taxon>
        <taxon>Viridiplantae</taxon>
        <taxon>Streptophyta</taxon>
        <taxon>Embryophyta</taxon>
        <taxon>Tracheophyta</taxon>
        <taxon>Spermatophyta</taxon>
        <taxon>Magnoliopsida</taxon>
        <taxon>eudicotyledons</taxon>
        <taxon>Gunneridae</taxon>
        <taxon>Pentapetalae</taxon>
        <taxon>asterids</taxon>
        <taxon>lamiids</taxon>
        <taxon>Lamiales</taxon>
        <taxon>Pedaliaceae</taxon>
        <taxon>Sesamum</taxon>
    </lineage>
</organism>
<evidence type="ECO:0000313" key="2">
    <source>
        <dbReference type="EMBL" id="KAL0308821.1"/>
    </source>
</evidence>
<dbReference type="AlphaFoldDB" id="A0AAW2KPM3"/>